<dbReference type="GO" id="GO:0005975">
    <property type="term" value="P:carbohydrate metabolic process"/>
    <property type="evidence" value="ECO:0007669"/>
    <property type="project" value="InterPro"/>
</dbReference>
<protein>
    <submittedName>
        <fullName evidence="1">Galactose mutarotase</fullName>
    </submittedName>
</protein>
<gene>
    <name evidence="1" type="ORF">SAMN02745194_00538</name>
</gene>
<evidence type="ECO:0000313" key="2">
    <source>
        <dbReference type="Proteomes" id="UP000184387"/>
    </source>
</evidence>
<dbReference type="GO" id="GO:0030246">
    <property type="term" value="F:carbohydrate binding"/>
    <property type="evidence" value="ECO:0007669"/>
    <property type="project" value="InterPro"/>
</dbReference>
<dbReference type="Pfam" id="PF01263">
    <property type="entry name" value="Aldose_epim"/>
    <property type="match status" value="1"/>
</dbReference>
<dbReference type="Proteomes" id="UP000184387">
    <property type="component" value="Unassembled WGS sequence"/>
</dbReference>
<dbReference type="GO" id="GO:0016853">
    <property type="term" value="F:isomerase activity"/>
    <property type="evidence" value="ECO:0007669"/>
    <property type="project" value="InterPro"/>
</dbReference>
<dbReference type="InterPro" id="IPR037481">
    <property type="entry name" value="LacX"/>
</dbReference>
<reference evidence="1 2" key="1">
    <citation type="submission" date="2016-11" db="EMBL/GenBank/DDBJ databases">
        <authorList>
            <person name="Jaros S."/>
            <person name="Januszkiewicz K."/>
            <person name="Wedrychowicz H."/>
        </authorList>
    </citation>
    <scope>NUCLEOTIDE SEQUENCE [LARGE SCALE GENOMIC DNA]</scope>
    <source>
        <strain evidence="1 2">DSM 14916</strain>
    </source>
</reference>
<name>A0A1M6BZZ4_9PROT</name>
<proteinExistence type="predicted"/>
<keyword evidence="2" id="KW-1185">Reference proteome</keyword>
<dbReference type="Gene3D" id="2.70.98.10">
    <property type="match status" value="1"/>
</dbReference>
<organism evidence="1 2">
    <name type="scientific">Muricoccus roseus</name>
    <dbReference type="NCBI Taxonomy" id="198092"/>
    <lineage>
        <taxon>Bacteria</taxon>
        <taxon>Pseudomonadati</taxon>
        <taxon>Pseudomonadota</taxon>
        <taxon>Alphaproteobacteria</taxon>
        <taxon>Acetobacterales</taxon>
        <taxon>Roseomonadaceae</taxon>
        <taxon>Muricoccus</taxon>
    </lineage>
</organism>
<accession>A0A1M6BZZ4</accession>
<dbReference type="EMBL" id="FQZF01000003">
    <property type="protein sequence ID" value="SHI54317.1"/>
    <property type="molecule type" value="Genomic_DNA"/>
</dbReference>
<dbReference type="CDD" id="cd09024">
    <property type="entry name" value="Aldose_epim_lacX"/>
    <property type="match status" value="1"/>
</dbReference>
<dbReference type="STRING" id="198092.SAMN02745194_00538"/>
<dbReference type="InterPro" id="IPR011013">
    <property type="entry name" value="Gal_mutarotase_sf_dom"/>
</dbReference>
<dbReference type="InterPro" id="IPR014718">
    <property type="entry name" value="GH-type_carb-bd"/>
</dbReference>
<dbReference type="SUPFAM" id="SSF74650">
    <property type="entry name" value="Galactose mutarotase-like"/>
    <property type="match status" value="1"/>
</dbReference>
<sequence>MELHRFGDESLTATVSEAGAELHSLQDAAGSEWLWQAGPEWPRRAPLLFPVVGRLPGDVLRHQGRAHRMTQHGFARDRRFEWLRRDRAGCTLRLRDDEATRAAYPFPFTLDVTWAVADGVLSCTVLVSNPGAGLLPFSLGAHPAFAWPLPGASSAEGHTLSFPGSGLETLAARRLTGGLLNAAETIPLRCGALALLPALFERDAIVLPAFSGRRLHYAAPGGAALKIEWEGYGDLGLWSKPGAAFLCLEPWCGTAAPLGWDGEFMQKPDITHLAPGASRLFRWAVRPLPSPS</sequence>
<dbReference type="InterPro" id="IPR008183">
    <property type="entry name" value="Aldose_1/G6P_1-epimerase"/>
</dbReference>
<dbReference type="AlphaFoldDB" id="A0A1M6BZZ4"/>
<evidence type="ECO:0000313" key="1">
    <source>
        <dbReference type="EMBL" id="SHI54317.1"/>
    </source>
</evidence>